<reference evidence="2 3" key="1">
    <citation type="submission" date="2017-12" db="EMBL/GenBank/DDBJ databases">
        <title>Comparative genomics of Botrytis spp.</title>
        <authorList>
            <person name="Valero-Jimenez C.A."/>
            <person name="Tapia P."/>
            <person name="Veloso J."/>
            <person name="Silva-Moreno E."/>
            <person name="Staats M."/>
            <person name="Valdes J.H."/>
            <person name="Van Kan J.A.L."/>
        </authorList>
    </citation>
    <scope>NUCLEOTIDE SEQUENCE [LARGE SCALE GENOMIC DNA]</scope>
    <source>
        <strain evidence="2 3">Bp0003</strain>
    </source>
</reference>
<keyword evidence="3" id="KW-1185">Reference proteome</keyword>
<feature type="region of interest" description="Disordered" evidence="1">
    <location>
        <begin position="347"/>
        <end position="475"/>
    </location>
</feature>
<dbReference type="Proteomes" id="UP000297910">
    <property type="component" value="Unassembled WGS sequence"/>
</dbReference>
<protein>
    <submittedName>
        <fullName evidence="2">Uncharacterized protein</fullName>
    </submittedName>
</protein>
<feature type="compositionally biased region" description="Basic and acidic residues" evidence="1">
    <location>
        <begin position="366"/>
        <end position="386"/>
    </location>
</feature>
<comment type="caution">
    <text evidence="2">The sequence shown here is derived from an EMBL/GenBank/DDBJ whole genome shotgun (WGS) entry which is preliminary data.</text>
</comment>
<accession>A0A4Z1FF84</accession>
<evidence type="ECO:0000313" key="2">
    <source>
        <dbReference type="EMBL" id="TGO23055.1"/>
    </source>
</evidence>
<organism evidence="2 3">
    <name type="scientific">Botrytis paeoniae</name>
    <dbReference type="NCBI Taxonomy" id="278948"/>
    <lineage>
        <taxon>Eukaryota</taxon>
        <taxon>Fungi</taxon>
        <taxon>Dikarya</taxon>
        <taxon>Ascomycota</taxon>
        <taxon>Pezizomycotina</taxon>
        <taxon>Leotiomycetes</taxon>
        <taxon>Helotiales</taxon>
        <taxon>Sclerotiniaceae</taxon>
        <taxon>Botrytis</taxon>
    </lineage>
</organism>
<dbReference type="EMBL" id="PQXI01000145">
    <property type="protein sequence ID" value="TGO23055.1"/>
    <property type="molecule type" value="Genomic_DNA"/>
</dbReference>
<evidence type="ECO:0000256" key="1">
    <source>
        <dbReference type="SAM" id="MobiDB-lite"/>
    </source>
</evidence>
<feature type="compositionally biased region" description="Basic and acidic residues" evidence="1">
    <location>
        <begin position="411"/>
        <end position="437"/>
    </location>
</feature>
<sequence length="475" mass="54151">MVDSNSLLPDVEKLVADPEVLRVLRLFISLGRTDIIKFLNETVNQNPKEAQITLDTVHFFVKRGLRTQRYLTSQMRTDAEPSDWPYDPDEEKSFTSAERQLLDKYKFGARWPTVRGAIDIFRRGLMHCVNKMTWEDSDTGLTYRAWNTVNICPPDRRLWDRESTAYESQRFCAYSRLQFVIFYPGLVNLAFLEQGQADVLARAEGHFDRLWARDEKFRKTTVNLTRSVLKCYGSVDDGYTNYEGLLPKEKLAKERRIILNNFDAQREAMLNADASDFREFSHAGWWFKYGKFWSPGNSVGSILHSNKMLVGKNFRDHCNLANDSKEISTEVATRAVRHYGFGYVPTMMTRSSRSRSSSKASPGKTGTEKGKGEKREKSRDKYREQDQNLPIRTSRDRGSSRRTESPGQQRQESRRQTVEERTPAKRLDNGKKPEAKPPVKTSSSGGKGPAAQADGAVVPSSSRTGGSGGVFRHQV</sequence>
<proteinExistence type="predicted"/>
<name>A0A4Z1FF84_9HELO</name>
<gene>
    <name evidence="2" type="ORF">BPAE_0145g00040</name>
</gene>
<dbReference type="AlphaFoldDB" id="A0A4Z1FF84"/>
<feature type="compositionally biased region" description="Basic and acidic residues" evidence="1">
    <location>
        <begin position="393"/>
        <end position="404"/>
    </location>
</feature>
<evidence type="ECO:0000313" key="3">
    <source>
        <dbReference type="Proteomes" id="UP000297910"/>
    </source>
</evidence>